<dbReference type="GeneID" id="69022078"/>
<feature type="transmembrane region" description="Helical" evidence="1">
    <location>
        <begin position="29"/>
        <end position="52"/>
    </location>
</feature>
<name>A0A8H4FI22_COLGL</name>
<dbReference type="EMBL" id="WVTB01000066">
    <property type="protein sequence ID" value="KAF3801754.1"/>
    <property type="molecule type" value="Genomic_DNA"/>
</dbReference>
<protein>
    <submittedName>
        <fullName evidence="2">Uncharacterized protein</fullName>
    </submittedName>
</protein>
<dbReference type="AlphaFoldDB" id="A0A8H4FI22"/>
<reference evidence="2" key="1">
    <citation type="journal article" date="2020" name="Phytopathology">
        <title>Genome sequence and comparative analysis of Colletotrichum gloeosporioides isolated from Liriodendron leaves.</title>
        <authorList>
            <person name="Fu F.F."/>
            <person name="Hao Z."/>
            <person name="Wang P."/>
            <person name="Lu Y."/>
            <person name="Xue L.J."/>
            <person name="Wei G."/>
            <person name="Tian Y."/>
            <person name="Baishi H."/>
            <person name="Xu H."/>
            <person name="Shi J."/>
            <person name="Cheng T."/>
            <person name="Wang G."/>
            <person name="Yi Y."/>
            <person name="Chen J."/>
        </authorList>
    </citation>
    <scope>NUCLEOTIDE SEQUENCE</scope>
    <source>
        <strain evidence="2">Lc1</strain>
    </source>
</reference>
<sequence>MRQTIHESEASMIVSTAGSPKEVGFWEKWIIPLCLIITTALSSVLIVAHSLRWTVNGSWYESSFATITSKRAAIQSGIQLLAALLALIHTSTVAVLIQHGSRLAFFNSGGSTTQNLKGWMNLGIPRLRWDLRLRFLLPIIAFSGLGLISSALWVGAMTPVSSTIVEQEILRVPSFKNTTLIKEYPSEISRAGPSTTTKQGLFTYSVGVKLLGSLIASGSSATTSDGSVRRHAKIDNTQYIYEGRSYGVGSSVGIQDTVITNRTSAVDYSFHEDGYLPQVQCSHNRSMDFAIGSQSLSRIFGVSGWLPDSVGSQQYSEYVGHSTDAIVAVGVAHSPKSIRRYVSIAAGKSYLALNATQCTIDFTPTRFNVSVGIRGRKITVLPGGQIDDFDSQRNLTRTVVRQFELISNDLTNFYESILGNAFLSSITAWNISFNENGTVPEAETTLRGLENAVTAMTESMLAAYGAAQLMVGNFSEEREANVTIGVFVIGEIVYVVAIAILNALVLLAVVVETIRTRGWKGLPPFDFSDPEWLITASFRGGELSHTWNRDAEGTVVAQSTMKGPISSYTPIEQRGDEDQHHVEVISEGGGGRRVALMLQSR</sequence>
<keyword evidence="3" id="KW-1185">Reference proteome</keyword>
<reference evidence="2" key="2">
    <citation type="submission" date="2020-03" db="EMBL/GenBank/DDBJ databases">
        <authorList>
            <person name="Fu F.-F."/>
            <person name="Chen J."/>
        </authorList>
    </citation>
    <scope>NUCLEOTIDE SEQUENCE</scope>
    <source>
        <strain evidence="2">Lc1</strain>
    </source>
</reference>
<keyword evidence="1" id="KW-1133">Transmembrane helix</keyword>
<dbReference type="RefSeq" id="XP_045260913.1">
    <property type="nucleotide sequence ID" value="XM_045414791.1"/>
</dbReference>
<keyword evidence="1" id="KW-0472">Membrane</keyword>
<gene>
    <name evidence="2" type="ORF">GCG54_00014971</name>
</gene>
<comment type="caution">
    <text evidence="2">The sequence shown here is derived from an EMBL/GenBank/DDBJ whole genome shotgun (WGS) entry which is preliminary data.</text>
</comment>
<feature type="transmembrane region" description="Helical" evidence="1">
    <location>
        <begin position="484"/>
        <end position="511"/>
    </location>
</feature>
<accession>A0A8H4FI22</accession>
<feature type="transmembrane region" description="Helical" evidence="1">
    <location>
        <begin position="72"/>
        <end position="97"/>
    </location>
</feature>
<organism evidence="2 3">
    <name type="scientific">Colletotrichum gloeosporioides</name>
    <name type="common">Anthracnose fungus</name>
    <name type="synonym">Glomerella cingulata</name>
    <dbReference type="NCBI Taxonomy" id="474922"/>
    <lineage>
        <taxon>Eukaryota</taxon>
        <taxon>Fungi</taxon>
        <taxon>Dikarya</taxon>
        <taxon>Ascomycota</taxon>
        <taxon>Pezizomycotina</taxon>
        <taxon>Sordariomycetes</taxon>
        <taxon>Hypocreomycetidae</taxon>
        <taxon>Glomerellales</taxon>
        <taxon>Glomerellaceae</taxon>
        <taxon>Colletotrichum</taxon>
        <taxon>Colletotrichum gloeosporioides species complex</taxon>
    </lineage>
</organism>
<evidence type="ECO:0000313" key="2">
    <source>
        <dbReference type="EMBL" id="KAF3801754.1"/>
    </source>
</evidence>
<feature type="transmembrane region" description="Helical" evidence="1">
    <location>
        <begin position="135"/>
        <end position="156"/>
    </location>
</feature>
<keyword evidence="1" id="KW-0812">Transmembrane</keyword>
<evidence type="ECO:0000313" key="3">
    <source>
        <dbReference type="Proteomes" id="UP000613401"/>
    </source>
</evidence>
<proteinExistence type="predicted"/>
<dbReference type="Proteomes" id="UP000613401">
    <property type="component" value="Unassembled WGS sequence"/>
</dbReference>
<evidence type="ECO:0000256" key="1">
    <source>
        <dbReference type="SAM" id="Phobius"/>
    </source>
</evidence>